<organism evidence="2 3">
    <name type="scientific">Hyphodiscus hymeniophilus</name>
    <dbReference type="NCBI Taxonomy" id="353542"/>
    <lineage>
        <taxon>Eukaryota</taxon>
        <taxon>Fungi</taxon>
        <taxon>Dikarya</taxon>
        <taxon>Ascomycota</taxon>
        <taxon>Pezizomycotina</taxon>
        <taxon>Leotiomycetes</taxon>
        <taxon>Helotiales</taxon>
        <taxon>Hyphodiscaceae</taxon>
        <taxon>Hyphodiscus</taxon>
    </lineage>
</organism>
<gene>
    <name evidence="2" type="ORF">D0Z07_8791</name>
</gene>
<evidence type="ECO:0000313" key="3">
    <source>
        <dbReference type="Proteomes" id="UP000785200"/>
    </source>
</evidence>
<proteinExistence type="predicted"/>
<evidence type="ECO:0000256" key="1">
    <source>
        <dbReference type="SAM" id="MobiDB-lite"/>
    </source>
</evidence>
<feature type="compositionally biased region" description="Basic and acidic residues" evidence="1">
    <location>
        <begin position="1"/>
        <end position="22"/>
    </location>
</feature>
<name>A0A9P6SKA3_9HELO</name>
<dbReference type="AlphaFoldDB" id="A0A9P6SKA3"/>
<feature type="compositionally biased region" description="Gly residues" evidence="1">
    <location>
        <begin position="40"/>
        <end position="51"/>
    </location>
</feature>
<feature type="compositionally biased region" description="Low complexity" evidence="1">
    <location>
        <begin position="52"/>
        <end position="61"/>
    </location>
</feature>
<feature type="compositionally biased region" description="Basic and acidic residues" evidence="1">
    <location>
        <begin position="29"/>
        <end position="39"/>
    </location>
</feature>
<dbReference type="Proteomes" id="UP000785200">
    <property type="component" value="Unassembled WGS sequence"/>
</dbReference>
<protein>
    <submittedName>
        <fullName evidence="2">Uncharacterized protein</fullName>
    </submittedName>
</protein>
<feature type="region of interest" description="Disordered" evidence="1">
    <location>
        <begin position="1"/>
        <end position="84"/>
    </location>
</feature>
<comment type="caution">
    <text evidence="2">The sequence shown here is derived from an EMBL/GenBank/DDBJ whole genome shotgun (WGS) entry which is preliminary data.</text>
</comment>
<accession>A0A9P6SKA3</accession>
<evidence type="ECO:0000313" key="2">
    <source>
        <dbReference type="EMBL" id="KAG0645549.1"/>
    </source>
</evidence>
<reference evidence="2" key="1">
    <citation type="submission" date="2019-07" db="EMBL/GenBank/DDBJ databases">
        <title>Hyphodiscus hymeniophilus genome sequencing and assembly.</title>
        <authorList>
            <person name="Kramer G."/>
            <person name="Nodwell J."/>
        </authorList>
    </citation>
    <scope>NUCLEOTIDE SEQUENCE</scope>
    <source>
        <strain evidence="2">ATCC 34498</strain>
    </source>
</reference>
<dbReference type="OrthoDB" id="5279375at2759"/>
<dbReference type="EMBL" id="VNKQ01000018">
    <property type="protein sequence ID" value="KAG0645549.1"/>
    <property type="molecule type" value="Genomic_DNA"/>
</dbReference>
<keyword evidence="3" id="KW-1185">Reference proteome</keyword>
<sequence length="84" mass="8614">MSDTYKPTEHGGLKKDGTEDPRVGTGEFAHGKVDPHEAGKQGGHTSGGSGTTGTDSGSADGDNYKPTENDGLTKDGKPDGRVKQ</sequence>
<feature type="compositionally biased region" description="Basic and acidic residues" evidence="1">
    <location>
        <begin position="62"/>
        <end position="84"/>
    </location>
</feature>